<name>A0A562WRK5_9BACT</name>
<organism evidence="1 2">
    <name type="scientific">Geobacter argillaceus</name>
    <dbReference type="NCBI Taxonomy" id="345631"/>
    <lineage>
        <taxon>Bacteria</taxon>
        <taxon>Pseudomonadati</taxon>
        <taxon>Thermodesulfobacteriota</taxon>
        <taxon>Desulfuromonadia</taxon>
        <taxon>Geobacterales</taxon>
        <taxon>Geobacteraceae</taxon>
        <taxon>Geobacter</taxon>
    </lineage>
</organism>
<comment type="caution">
    <text evidence="1">The sequence shown here is derived from an EMBL/GenBank/DDBJ whole genome shotgun (WGS) entry which is preliminary data.</text>
</comment>
<reference evidence="1 2" key="1">
    <citation type="submission" date="2019-07" db="EMBL/GenBank/DDBJ databases">
        <title>Genomic Encyclopedia of Archaeal and Bacterial Type Strains, Phase II (KMG-II): from individual species to whole genera.</title>
        <authorList>
            <person name="Goeker M."/>
        </authorList>
    </citation>
    <scope>NUCLEOTIDE SEQUENCE [LARGE SCALE GENOMIC DNA]</scope>
    <source>
        <strain evidence="1 2">ATCC BAA-1139</strain>
    </source>
</reference>
<dbReference type="AlphaFoldDB" id="A0A562WRK5"/>
<protein>
    <recommendedName>
        <fullName evidence="3">RelE toxin of RelEB toxin-antitoxin system</fullName>
    </recommendedName>
</protein>
<proteinExistence type="predicted"/>
<dbReference type="InterPro" id="IPR009387">
    <property type="entry name" value="HigB-2"/>
</dbReference>
<sequence>MLFIETAHYSRIVAEYLSDEEHGELQAHLKDRPDAGDIIKGTGGIRKIRWSAHGKGKRAGCG</sequence>
<accession>A0A562WRK5</accession>
<dbReference type="EMBL" id="VLLN01000002">
    <property type="protein sequence ID" value="TWJ33042.1"/>
    <property type="molecule type" value="Genomic_DNA"/>
</dbReference>
<dbReference type="PIRSF" id="PIRSF039032">
    <property type="entry name" value="HigB-2"/>
    <property type="match status" value="1"/>
</dbReference>
<evidence type="ECO:0000313" key="1">
    <source>
        <dbReference type="EMBL" id="TWJ33042.1"/>
    </source>
</evidence>
<keyword evidence="2" id="KW-1185">Reference proteome</keyword>
<gene>
    <name evidence="1" type="ORF">JN12_00453</name>
</gene>
<evidence type="ECO:0008006" key="3">
    <source>
        <dbReference type="Google" id="ProtNLM"/>
    </source>
</evidence>
<dbReference type="Proteomes" id="UP000319449">
    <property type="component" value="Unassembled WGS sequence"/>
</dbReference>
<evidence type="ECO:0000313" key="2">
    <source>
        <dbReference type="Proteomes" id="UP000319449"/>
    </source>
</evidence>